<dbReference type="Pfam" id="PF12671">
    <property type="entry name" value="Amidase_6"/>
    <property type="match status" value="1"/>
</dbReference>
<dbReference type="InterPro" id="IPR024301">
    <property type="entry name" value="Amidase_6"/>
</dbReference>
<proteinExistence type="predicted"/>
<dbReference type="PANTHER" id="PTHR40032">
    <property type="entry name" value="EXPORTED PROTEIN-RELATED"/>
    <property type="match status" value="1"/>
</dbReference>
<feature type="domain" description="Putative amidase" evidence="1">
    <location>
        <begin position="191"/>
        <end position="326"/>
    </location>
</feature>
<dbReference type="EMBL" id="FWXT01000002">
    <property type="protein sequence ID" value="SMC89141.1"/>
    <property type="molecule type" value="Genomic_DNA"/>
</dbReference>
<organism evidence="2 3">
    <name type="scientific">Pedobacter africanus</name>
    <dbReference type="NCBI Taxonomy" id="151894"/>
    <lineage>
        <taxon>Bacteria</taxon>
        <taxon>Pseudomonadati</taxon>
        <taxon>Bacteroidota</taxon>
        <taxon>Sphingobacteriia</taxon>
        <taxon>Sphingobacteriales</taxon>
        <taxon>Sphingobacteriaceae</taxon>
        <taxon>Pedobacter</taxon>
    </lineage>
</organism>
<dbReference type="OrthoDB" id="9812429at2"/>
<evidence type="ECO:0000259" key="1">
    <source>
        <dbReference type="Pfam" id="PF12671"/>
    </source>
</evidence>
<dbReference type="AlphaFoldDB" id="A0A1W2CV94"/>
<dbReference type="PANTHER" id="PTHR40032:SF1">
    <property type="entry name" value="EXPORTED PROTEIN"/>
    <property type="match status" value="1"/>
</dbReference>
<dbReference type="RefSeq" id="WP_084240072.1">
    <property type="nucleotide sequence ID" value="NZ_FWXT01000002.1"/>
</dbReference>
<gene>
    <name evidence="2" type="ORF">SAMN04488524_3283</name>
</gene>
<keyword evidence="3" id="KW-1185">Reference proteome</keyword>
<protein>
    <submittedName>
        <fullName evidence="2">Putative amidase domain-containing protein</fullName>
    </submittedName>
</protein>
<reference evidence="3" key="1">
    <citation type="submission" date="2017-04" db="EMBL/GenBank/DDBJ databases">
        <authorList>
            <person name="Varghese N."/>
            <person name="Submissions S."/>
        </authorList>
    </citation>
    <scope>NUCLEOTIDE SEQUENCE [LARGE SCALE GENOMIC DNA]</scope>
    <source>
        <strain evidence="3">DSM 12126</strain>
    </source>
</reference>
<name>A0A1W2CV94_9SPHI</name>
<evidence type="ECO:0000313" key="2">
    <source>
        <dbReference type="EMBL" id="SMC89141.1"/>
    </source>
</evidence>
<sequence length="354" mass="39378">MKKTLLRLRSGICYLVLLTFGMHMFACKKNITKEEANTVISTYFTAKYKRLVSSDPGGQDFTGIMLGDSAAKRVTDKVDLFRQTAAALGLTAIAYKNTIVIDSTDFKTDTAKVYVKERLSITYRLKPGKQTDTISTIYINFYAFSLQQKSGKTVVVNEGLLSQDPLYISAKQNVNYLDTVQKPSVGIRLKNYDGKAAANYALAYFSSPNPQYCNFDQKGGDCTNFASQALLAGGWEKNSSWNAEGASCCKNILACSIQNCYTCSWTVAHEFYLYLPNSNRVSGNTTPDKLNPGDILQQDYNADGRIDHTMIVTSKLGNEVFVTYRSLGDNTARKDINVKQVKGSLTAWRLKDKY</sequence>
<dbReference type="Proteomes" id="UP000192756">
    <property type="component" value="Unassembled WGS sequence"/>
</dbReference>
<accession>A0A1W2CV94</accession>
<dbReference type="STRING" id="151894.SAMN04488524_3283"/>
<evidence type="ECO:0000313" key="3">
    <source>
        <dbReference type="Proteomes" id="UP000192756"/>
    </source>
</evidence>